<dbReference type="InterPro" id="IPR010982">
    <property type="entry name" value="Lambda_DNA-bd_dom_sf"/>
</dbReference>
<name>A0A1S8KNS5_9LACT</name>
<proteinExistence type="predicted"/>
<dbReference type="GO" id="GO:0003677">
    <property type="term" value="F:DNA binding"/>
    <property type="evidence" value="ECO:0007669"/>
    <property type="project" value="InterPro"/>
</dbReference>
<dbReference type="Gene3D" id="1.10.260.40">
    <property type="entry name" value="lambda repressor-like DNA-binding domains"/>
    <property type="match status" value="1"/>
</dbReference>
<reference evidence="1 2" key="1">
    <citation type="submission" date="2017-01" db="EMBL/GenBank/DDBJ databases">
        <title>Complete Genome Sequence of Dolosigranulum pigrum isolated from a Patient with interstitial lung disease.</title>
        <authorList>
            <person name="Mukhopadhyay R."/>
            <person name="Joaquin J."/>
            <person name="Hogue R."/>
            <person name="Fitzgerald S."/>
            <person name="Jospin G."/>
            <person name="Eisen J.A."/>
            <person name="Chaturvedi V."/>
        </authorList>
    </citation>
    <scope>NUCLEOTIDE SEQUENCE [LARGE SCALE GENOMIC DNA]</scope>
    <source>
        <strain evidence="1 2">15S00348</strain>
    </source>
</reference>
<comment type="caution">
    <text evidence="1">The sequence shown here is derived from an EMBL/GenBank/DDBJ whole genome shotgun (WGS) entry which is preliminary data.</text>
</comment>
<evidence type="ECO:0000313" key="1">
    <source>
        <dbReference type="EMBL" id="OOL81360.1"/>
    </source>
</evidence>
<dbReference type="EMBL" id="MUYF01000003">
    <property type="protein sequence ID" value="OOL81360.1"/>
    <property type="molecule type" value="Genomic_DNA"/>
</dbReference>
<dbReference type="SUPFAM" id="SSF47413">
    <property type="entry name" value="lambda repressor-like DNA-binding domains"/>
    <property type="match status" value="1"/>
</dbReference>
<gene>
    <name evidence="1" type="ORF">BWX42_06155</name>
</gene>
<evidence type="ECO:0000313" key="2">
    <source>
        <dbReference type="Proteomes" id="UP000190409"/>
    </source>
</evidence>
<protein>
    <submittedName>
        <fullName evidence="1">Uncharacterized protein</fullName>
    </submittedName>
</protein>
<dbReference type="Proteomes" id="UP000190409">
    <property type="component" value="Unassembled WGS sequence"/>
</dbReference>
<accession>A0A1S8KNS5</accession>
<organism evidence="1 2">
    <name type="scientific">Dolosigranulum pigrum</name>
    <dbReference type="NCBI Taxonomy" id="29394"/>
    <lineage>
        <taxon>Bacteria</taxon>
        <taxon>Bacillati</taxon>
        <taxon>Bacillota</taxon>
        <taxon>Bacilli</taxon>
        <taxon>Lactobacillales</taxon>
        <taxon>Carnobacteriaceae</taxon>
        <taxon>Dolosigranulum</taxon>
    </lineage>
</organism>
<dbReference type="AlphaFoldDB" id="A0A1S8KNS5"/>
<sequence length="277" mass="32321">MFKLDSQKVVEALATYVEKNNTTLEQLAKQSGVSMDRLQAYQVGEMRGNRETIFDLMRLFETDWQPMSVLTATVDLERLNQKTLVEAREQLTADIAGTETVKIEFLLGAVDAQTDEETLRSVMVELPKMTEIIPEITAQVEQECLRFHQERQQQLTAFELLELDIETIKAQCKELNYNYLMRQYIMESNAKADNFLQQLNQMADHYRTVHSMMVEQMMKGIFAYSFANNIEVEMDHEPRTERFAEMVEDYGRTFLDHLTVMLDFAVEAQILTHYQLK</sequence>